<dbReference type="InterPro" id="IPR025557">
    <property type="entry name" value="DUF4282"/>
</dbReference>
<evidence type="ECO:0000313" key="4">
    <source>
        <dbReference type="EMBL" id="HBB1575814.1"/>
    </source>
</evidence>
<evidence type="ECO:0000256" key="1">
    <source>
        <dbReference type="SAM" id="Phobius"/>
    </source>
</evidence>
<evidence type="ECO:0000313" key="8">
    <source>
        <dbReference type="EMBL" id="STM23680.1"/>
    </source>
</evidence>
<evidence type="ECO:0000313" key="13">
    <source>
        <dbReference type="Proteomes" id="UP000537181"/>
    </source>
</evidence>
<protein>
    <submittedName>
        <fullName evidence="3">DUF4282 domain-containing protein</fullName>
    </submittedName>
</protein>
<dbReference type="RefSeq" id="WP_000466689.1">
    <property type="nucleotide sequence ID" value="NZ_AP025677.1"/>
</dbReference>
<dbReference type="Pfam" id="PF14110">
    <property type="entry name" value="DUF4282"/>
    <property type="match status" value="1"/>
</dbReference>
<dbReference type="EMBL" id="JABFNF010000005">
    <property type="protein sequence ID" value="MBA1886199.1"/>
    <property type="molecule type" value="Genomic_DNA"/>
</dbReference>
<reference evidence="4" key="1">
    <citation type="journal article" date="2018" name="Genome Biol.">
        <title>SKESA: strategic k-mer extension for scrupulous assemblies.</title>
        <authorList>
            <person name="Souvorov A."/>
            <person name="Agarwala R."/>
            <person name="Lipman D.J."/>
        </authorList>
    </citation>
    <scope>NUCLEOTIDE SEQUENCE</scope>
    <source>
        <strain evidence="4">Escherichia coli</strain>
    </source>
</reference>
<dbReference type="GeneID" id="75170831"/>
<reference evidence="2 13" key="4">
    <citation type="submission" date="2019-12" db="EMBL/GenBank/DDBJ databases">
        <authorList>
            <consortium name="NARMS: The National Antimicrobial Resistance Monitoring System"/>
        </authorList>
    </citation>
    <scope>NUCLEOTIDE SEQUENCE [LARGE SCALE GENOMIC DNA]</scope>
    <source>
        <strain evidence="2 13">CVM N19EC0596</strain>
    </source>
</reference>
<dbReference type="Proteomes" id="UP000521994">
    <property type="component" value="Unassembled WGS sequence"/>
</dbReference>
<proteinExistence type="predicted"/>
<keyword evidence="1" id="KW-0812">Transmembrane</keyword>
<dbReference type="EMBL" id="RTJF01000029">
    <property type="protein sequence ID" value="MJL95225.1"/>
    <property type="molecule type" value="Genomic_DNA"/>
</dbReference>
<feature type="transmembrane region" description="Helical" evidence="1">
    <location>
        <begin position="39"/>
        <end position="61"/>
    </location>
</feature>
<dbReference type="Proteomes" id="UP000250991">
    <property type="component" value="Unassembled WGS sequence"/>
</dbReference>
<accession>A0A1M1QLP2</accession>
<dbReference type="Proteomes" id="UP000523197">
    <property type="component" value="Unassembled WGS sequence"/>
</dbReference>
<evidence type="ECO:0000313" key="11">
    <source>
        <dbReference type="Proteomes" id="UP000521994"/>
    </source>
</evidence>
<evidence type="ECO:0000313" key="7">
    <source>
        <dbReference type="EMBL" id="SQD04288.1"/>
    </source>
</evidence>
<evidence type="ECO:0000313" key="5">
    <source>
        <dbReference type="EMBL" id="MBA1886199.1"/>
    </source>
</evidence>
<dbReference type="EMBL" id="AASXRC010000007">
    <property type="protein sequence ID" value="EFI0212533.1"/>
    <property type="molecule type" value="Genomic_DNA"/>
</dbReference>
<evidence type="ECO:0000313" key="6">
    <source>
        <dbReference type="EMBL" id="MJL95225.1"/>
    </source>
</evidence>
<dbReference type="Proteomes" id="UP000870292">
    <property type="component" value="Unassembled WGS sequence"/>
</dbReference>
<reference evidence="9 10" key="3">
    <citation type="submission" date="2018-06" db="EMBL/GenBank/DDBJ databases">
        <authorList>
            <consortium name="Pathogen Informatics"/>
            <person name="Doyle S."/>
        </authorList>
    </citation>
    <scope>NUCLEOTIDE SEQUENCE [LARGE SCALE GENOMIC DNA]</scope>
    <source>
        <strain evidence="7 9">NCTC8009</strain>
        <strain evidence="8 10">NCTC8333</strain>
    </source>
</reference>
<dbReference type="Proteomes" id="UP000254718">
    <property type="component" value="Unassembled WGS sequence"/>
</dbReference>
<sequence>MFGFDKLITPKIINVLYGITMLLLVVAAIITFVNGKAAGALVLLLCAVFCRIFFECIMVSFKNNEYLRRIAEALEANKQ</sequence>
<reference evidence="4" key="7">
    <citation type="submission" date="2021-03" db="EMBL/GenBank/DDBJ databases">
        <authorList>
            <consortium name="NCBI Pathogen Detection Project"/>
        </authorList>
    </citation>
    <scope>NUCLEOTIDE SEQUENCE</scope>
    <source>
        <strain evidence="4">Escherichia coli</strain>
    </source>
</reference>
<dbReference type="EMBL" id="AASWKX010000013">
    <property type="protein sequence ID" value="EFH6165828.1"/>
    <property type="molecule type" value="Genomic_DNA"/>
</dbReference>
<name>A0A1M1QLP2_ECOLX</name>
<dbReference type="EMBL" id="UGFE01000002">
    <property type="protein sequence ID" value="STM23680.1"/>
    <property type="molecule type" value="Genomic_DNA"/>
</dbReference>
<feature type="transmembrane region" description="Helical" evidence="1">
    <location>
        <begin position="12"/>
        <end position="33"/>
    </location>
</feature>
<dbReference type="Proteomes" id="UP000537181">
    <property type="component" value="Unassembled WGS sequence"/>
</dbReference>
<gene>
    <name evidence="3" type="ORF">BG944_001661</name>
    <name evidence="6" type="ORF">DNX30_21170</name>
    <name evidence="2" type="ORF">GAJ12_12310</name>
    <name evidence="5" type="ORF">HLX92_08450</name>
    <name evidence="4" type="ORF">J0541_004832</name>
    <name evidence="7" type="ORF">NCTC8009_04799</name>
    <name evidence="8" type="ORF">NCTC8333_02631</name>
</gene>
<evidence type="ECO:0000313" key="9">
    <source>
        <dbReference type="Proteomes" id="UP000250991"/>
    </source>
</evidence>
<evidence type="ECO:0000313" key="2">
    <source>
        <dbReference type="EMBL" id="EFH6165828.1"/>
    </source>
</evidence>
<dbReference type="EMBL" id="UARW01000010">
    <property type="protein sequence ID" value="SQD04288.1"/>
    <property type="molecule type" value="Genomic_DNA"/>
</dbReference>
<evidence type="ECO:0000313" key="3">
    <source>
        <dbReference type="EMBL" id="EFI0212533.1"/>
    </source>
</evidence>
<reference evidence="3 11" key="5">
    <citation type="submission" date="2020-02" db="EMBL/GenBank/DDBJ databases">
        <authorList>
            <consortium name="PulseNet: The National Subtyping Network for Foodborne Disease Surveillance"/>
            <person name="Tarr C.L."/>
            <person name="Trees E."/>
            <person name="Katz L.S."/>
            <person name="Carleton-Romer H.A."/>
            <person name="Stroika S."/>
            <person name="Kucerova Z."/>
            <person name="Roache K.F."/>
            <person name="Sabol A.L."/>
            <person name="Besser J."/>
            <person name="Gerner-Smidt P."/>
        </authorList>
    </citation>
    <scope>NUCLEOTIDE SEQUENCE [LARGE SCALE GENOMIC DNA]</scope>
    <source>
        <strain evidence="3 11">2014C-3796</strain>
    </source>
</reference>
<dbReference type="Proteomes" id="UP000885382">
    <property type="component" value="Unassembled WGS sequence"/>
</dbReference>
<dbReference type="EMBL" id="DADUEU010000050">
    <property type="protein sequence ID" value="HBB1575814.1"/>
    <property type="molecule type" value="Genomic_DNA"/>
</dbReference>
<keyword evidence="1" id="KW-1133">Transmembrane helix</keyword>
<organism evidence="3 11">
    <name type="scientific">Escherichia coli</name>
    <dbReference type="NCBI Taxonomy" id="562"/>
    <lineage>
        <taxon>Bacteria</taxon>
        <taxon>Pseudomonadati</taxon>
        <taxon>Pseudomonadota</taxon>
        <taxon>Gammaproteobacteria</taxon>
        <taxon>Enterobacterales</taxon>
        <taxon>Enterobacteriaceae</taxon>
        <taxon>Escherichia</taxon>
    </lineage>
</organism>
<keyword evidence="1" id="KW-0472">Membrane</keyword>
<evidence type="ECO:0000313" key="10">
    <source>
        <dbReference type="Proteomes" id="UP000254718"/>
    </source>
</evidence>
<dbReference type="AlphaFoldDB" id="A0A1M1QLP2"/>
<evidence type="ECO:0000313" key="12">
    <source>
        <dbReference type="Proteomes" id="UP000523197"/>
    </source>
</evidence>
<reference evidence="6" key="2">
    <citation type="submission" date="2018-06" db="EMBL/GenBank/DDBJ databases">
        <authorList>
            <person name="Ashton P.M."/>
            <person name="Dallman T."/>
            <person name="Nair S."/>
            <person name="De Pinna E."/>
            <person name="Peters T."/>
            <person name="Grant K."/>
        </authorList>
    </citation>
    <scope>NUCLEOTIDE SEQUENCE [LARGE SCALE GENOMIC DNA]</scope>
    <source>
        <strain evidence="6">462023</strain>
    </source>
</reference>
<reference evidence="5 12" key="6">
    <citation type="submission" date="2020-05" db="EMBL/GenBank/DDBJ databases">
        <title>Epidemiological investigations into extended-spectrum beta-lactam resistant Escherichia coli ST457 carried by Australian Silver gulls identified clonal lineages that cause ExPEC disease.</title>
        <authorList>
            <person name="Nesporova K."/>
            <person name="Wyrsch E.R."/>
            <person name="Valcek A."/>
            <person name="Bitar I."/>
            <person name="Chaw K."/>
            <person name="Harris P."/>
            <person name="Hrabak J."/>
            <person name="Djordjevic S.P."/>
            <person name="Dolejska M."/>
        </authorList>
    </citation>
    <scope>NUCLEOTIDE SEQUENCE [LARGE SCALE GENOMIC DNA]</scope>
    <source>
        <strain evidence="5 12">CE1966</strain>
    </source>
</reference>